<dbReference type="SUPFAM" id="SSF53927">
    <property type="entry name" value="Cytidine deaminase-like"/>
    <property type="match status" value="1"/>
</dbReference>
<dbReference type="PIRSF" id="PIRSF015626">
    <property type="entry name" value="FdhD"/>
    <property type="match status" value="1"/>
</dbReference>
<protein>
    <submittedName>
        <fullName evidence="3">FdhD protein</fullName>
    </submittedName>
</protein>
<dbReference type="OrthoDB" id="9782042at2"/>
<dbReference type="Proteomes" id="UP000199394">
    <property type="component" value="Unassembled WGS sequence"/>
</dbReference>
<dbReference type="PANTHER" id="PTHR30592">
    <property type="entry name" value="FORMATE DEHYDROGENASE"/>
    <property type="match status" value="1"/>
</dbReference>
<dbReference type="AlphaFoldDB" id="A0A1H4BIE8"/>
<dbReference type="InterPro" id="IPR016193">
    <property type="entry name" value="Cytidine_deaminase-like"/>
</dbReference>
<organism evidence="3 4">
    <name type="scientific">Eubacterium aggregans</name>
    <dbReference type="NCBI Taxonomy" id="81409"/>
    <lineage>
        <taxon>Bacteria</taxon>
        <taxon>Bacillati</taxon>
        <taxon>Bacillota</taxon>
        <taxon>Clostridia</taxon>
        <taxon>Eubacteriales</taxon>
        <taxon>Eubacteriaceae</taxon>
        <taxon>Eubacterium</taxon>
    </lineage>
</organism>
<dbReference type="Pfam" id="PF02634">
    <property type="entry name" value="FdhD-NarQ"/>
    <property type="match status" value="1"/>
</dbReference>
<dbReference type="GO" id="GO:0016783">
    <property type="term" value="F:sulfurtransferase activity"/>
    <property type="evidence" value="ECO:0007669"/>
    <property type="project" value="InterPro"/>
</dbReference>
<dbReference type="InterPro" id="IPR003786">
    <property type="entry name" value="FdhD"/>
</dbReference>
<evidence type="ECO:0000313" key="3">
    <source>
        <dbReference type="EMBL" id="SEA47900.1"/>
    </source>
</evidence>
<gene>
    <name evidence="3" type="ORF">SAMN04515656_11195</name>
</gene>
<sequence>MTIYREEIEKITPRGIMRMADPMVKEYPVSLTLNGEPIITLMTLPWDLEELALGFLSLKGLIPGMSAVTDLTITPFPETPGATIAVTSSTTGAHQGDFFSLSEESIASPHKKKGHCPLTTSFEDAMNRAHMDVDALFQMMDAFSRKSEVFVTTGGVHSIGLYQDGQPLLFYDDVSRYNTYNKLFGGILRHGLSTERTMLLTTGRIPSEVMGWIIARGIPWVMSISAPTQGSVQLAREHGVTLMGFVRGERLNFYA</sequence>
<evidence type="ECO:0000256" key="2">
    <source>
        <dbReference type="ARBA" id="ARBA00023150"/>
    </source>
</evidence>
<accession>A0A1H4BIE8</accession>
<dbReference type="PANTHER" id="PTHR30592:SF1">
    <property type="entry name" value="SULFUR CARRIER PROTEIN FDHD"/>
    <property type="match status" value="1"/>
</dbReference>
<dbReference type="Gene3D" id="3.10.20.10">
    <property type="match status" value="1"/>
</dbReference>
<reference evidence="3 4" key="1">
    <citation type="submission" date="2016-10" db="EMBL/GenBank/DDBJ databases">
        <authorList>
            <person name="de Groot N.N."/>
        </authorList>
    </citation>
    <scope>NUCLEOTIDE SEQUENCE [LARGE SCALE GENOMIC DNA]</scope>
    <source>
        <strain evidence="3 4">SR12</strain>
    </source>
</reference>
<keyword evidence="1" id="KW-0963">Cytoplasm</keyword>
<proteinExistence type="predicted"/>
<keyword evidence="2" id="KW-0501">Molybdenum cofactor biosynthesis</keyword>
<dbReference type="Gene3D" id="3.40.140.10">
    <property type="entry name" value="Cytidine Deaminase, domain 2"/>
    <property type="match status" value="1"/>
</dbReference>
<name>A0A1H4BIE8_9FIRM</name>
<evidence type="ECO:0000256" key="1">
    <source>
        <dbReference type="ARBA" id="ARBA00022490"/>
    </source>
</evidence>
<evidence type="ECO:0000313" key="4">
    <source>
        <dbReference type="Proteomes" id="UP000199394"/>
    </source>
</evidence>
<dbReference type="RefSeq" id="WP_090307314.1">
    <property type="nucleotide sequence ID" value="NZ_FNRK01000011.1"/>
</dbReference>
<dbReference type="EMBL" id="FNRK01000011">
    <property type="protein sequence ID" value="SEA47900.1"/>
    <property type="molecule type" value="Genomic_DNA"/>
</dbReference>
<keyword evidence="4" id="KW-1185">Reference proteome</keyword>
<dbReference type="STRING" id="81409.SAMN04515656_11195"/>
<dbReference type="GO" id="GO:0006777">
    <property type="term" value="P:Mo-molybdopterin cofactor biosynthetic process"/>
    <property type="evidence" value="ECO:0007669"/>
    <property type="project" value="UniProtKB-KW"/>
</dbReference>